<accession>A0A849SR29</accession>
<sequence>MAVSLAGCSGETSPSSPATAPAPSGAAVDSVALLEDFSARQVFPANNWWNVDISGAPIDPGSQDYIDFISGRTPQNPTATRIMHPDFGPPPYGIPYVGVGSTQLLVPVTFVLYGAQSDPGAPGQPIGYPIPDVARTQPNYVEGAVPGGGTSGDRHLLIIDRGRGLLFETWATRWNAALSRWEAGSGAVFDLNTNQRRIEGWTSADAAGLAIFPGLVRHDEVSAAGPIQHAFRVTTRATNGYVWPASHEAGSTAGAPPMGTRLRLKAGVNISGYPADVRKIFQAMKTYGLIVADNGTDLYVSGTMDPLWDNDVLNPAFHSLDADDFEVVELGWGEGTVGVP</sequence>
<dbReference type="EMBL" id="JABFRW010000195">
    <property type="protein sequence ID" value="NOT35427.1"/>
    <property type="molecule type" value="Genomic_DNA"/>
</dbReference>
<reference evidence="2 3" key="1">
    <citation type="submission" date="2020-04" db="EMBL/GenBank/DDBJ databases">
        <title>Metagenomic profiling of ammonia- and methane-oxidizing microorganisms in a Dutch drinking water treatment plant.</title>
        <authorList>
            <person name="Poghosyan L."/>
            <person name="Leucker S."/>
        </authorList>
    </citation>
    <scope>NUCLEOTIDE SEQUENCE [LARGE SCALE GENOMIC DNA]</scope>
    <source>
        <strain evidence="2">S-RSF-IL-03</strain>
    </source>
</reference>
<organism evidence="2 3">
    <name type="scientific">Eiseniibacteriota bacterium</name>
    <dbReference type="NCBI Taxonomy" id="2212470"/>
    <lineage>
        <taxon>Bacteria</taxon>
        <taxon>Candidatus Eiseniibacteriota</taxon>
    </lineage>
</organism>
<dbReference type="AlphaFoldDB" id="A0A849SR29"/>
<evidence type="ECO:0000313" key="3">
    <source>
        <dbReference type="Proteomes" id="UP000580839"/>
    </source>
</evidence>
<dbReference type="Proteomes" id="UP000580839">
    <property type="component" value="Unassembled WGS sequence"/>
</dbReference>
<name>A0A849SR29_UNCEI</name>
<gene>
    <name evidence="2" type="ORF">HOP12_14880</name>
</gene>
<evidence type="ECO:0000313" key="2">
    <source>
        <dbReference type="EMBL" id="NOT35427.1"/>
    </source>
</evidence>
<feature type="compositionally biased region" description="Low complexity" evidence="1">
    <location>
        <begin position="9"/>
        <end position="24"/>
    </location>
</feature>
<feature type="region of interest" description="Disordered" evidence="1">
    <location>
        <begin position="1"/>
        <end position="24"/>
    </location>
</feature>
<evidence type="ECO:0000256" key="1">
    <source>
        <dbReference type="SAM" id="MobiDB-lite"/>
    </source>
</evidence>
<comment type="caution">
    <text evidence="2">The sequence shown here is derived from an EMBL/GenBank/DDBJ whole genome shotgun (WGS) entry which is preliminary data.</text>
</comment>
<protein>
    <submittedName>
        <fullName evidence="2">Uncharacterized protein</fullName>
    </submittedName>
</protein>
<proteinExistence type="predicted"/>